<dbReference type="EMBL" id="LSRX01000964">
    <property type="protein sequence ID" value="OLP85655.1"/>
    <property type="molecule type" value="Genomic_DNA"/>
</dbReference>
<dbReference type="AlphaFoldDB" id="A0A1Q9CRX4"/>
<name>A0A1Q9CRX4_SYMMI</name>
<evidence type="ECO:0000313" key="1">
    <source>
        <dbReference type="EMBL" id="OLP85655.1"/>
    </source>
</evidence>
<reference evidence="1 2" key="1">
    <citation type="submission" date="2016-02" db="EMBL/GenBank/DDBJ databases">
        <title>Genome analysis of coral dinoflagellate symbionts highlights evolutionary adaptations to a symbiotic lifestyle.</title>
        <authorList>
            <person name="Aranda M."/>
            <person name="Li Y."/>
            <person name="Liew Y.J."/>
            <person name="Baumgarten S."/>
            <person name="Simakov O."/>
            <person name="Wilson M."/>
            <person name="Piel J."/>
            <person name="Ashoor H."/>
            <person name="Bougouffa S."/>
            <person name="Bajic V.B."/>
            <person name="Ryu T."/>
            <person name="Ravasi T."/>
            <person name="Bayer T."/>
            <person name="Micklem G."/>
            <person name="Kim H."/>
            <person name="Bhak J."/>
            <person name="Lajeunesse T.C."/>
            <person name="Voolstra C.R."/>
        </authorList>
    </citation>
    <scope>NUCLEOTIDE SEQUENCE [LARGE SCALE GENOMIC DNA]</scope>
    <source>
        <strain evidence="1 2">CCMP2467</strain>
    </source>
</reference>
<proteinExistence type="predicted"/>
<comment type="caution">
    <text evidence="1">The sequence shown here is derived from an EMBL/GenBank/DDBJ whole genome shotgun (WGS) entry which is preliminary data.</text>
</comment>
<sequence>MALEHRRPGQLDKKWFIAAQEWLTRLRPRQISRRSLNIILSEKYIMRAPRLLTFDIVFRQAGAGRNPADFDKQRPRREEGEKTWRCSRWLRAGSVQTCAQRIEGASLLLVLPALSRDNQ</sequence>
<accession>A0A1Q9CRX4</accession>
<keyword evidence="2" id="KW-1185">Reference proteome</keyword>
<organism evidence="1 2">
    <name type="scientific">Symbiodinium microadriaticum</name>
    <name type="common">Dinoflagellate</name>
    <name type="synonym">Zooxanthella microadriatica</name>
    <dbReference type="NCBI Taxonomy" id="2951"/>
    <lineage>
        <taxon>Eukaryota</taxon>
        <taxon>Sar</taxon>
        <taxon>Alveolata</taxon>
        <taxon>Dinophyceae</taxon>
        <taxon>Suessiales</taxon>
        <taxon>Symbiodiniaceae</taxon>
        <taxon>Symbiodinium</taxon>
    </lineage>
</organism>
<gene>
    <name evidence="1" type="ORF">AK812_SmicGene33337</name>
</gene>
<dbReference type="OrthoDB" id="408713at2759"/>
<evidence type="ECO:0000313" key="2">
    <source>
        <dbReference type="Proteomes" id="UP000186817"/>
    </source>
</evidence>
<dbReference type="Proteomes" id="UP000186817">
    <property type="component" value="Unassembled WGS sequence"/>
</dbReference>
<protein>
    <submittedName>
        <fullName evidence="1">Uncharacterized protein</fullName>
    </submittedName>
</protein>